<dbReference type="PRINTS" id="PR00445">
    <property type="entry name" value="HUPFHYPC"/>
</dbReference>
<dbReference type="GO" id="GO:1902670">
    <property type="term" value="F:carbon dioxide binding"/>
    <property type="evidence" value="ECO:0007669"/>
    <property type="project" value="TreeGrafter"/>
</dbReference>
<dbReference type="InterPro" id="IPR001109">
    <property type="entry name" value="Hydrogenase_HupF/HypC"/>
</dbReference>
<gene>
    <name evidence="2" type="ORF">IAC56_02315</name>
</gene>
<sequence>MCVAIPKKVLALHKTASGTSADVNNGGELERVDTSLIESVSVGDFVLVFRGNALRVVDAEEAAKIQSALDCVQKVMDGEFDENQIQTGFADLDNVSSVLPPHLARIVGKKVM</sequence>
<dbReference type="Proteomes" id="UP000824083">
    <property type="component" value="Unassembled WGS sequence"/>
</dbReference>
<organism evidence="2 3">
    <name type="scientific">Candidatus Aphodousia faecigallinarum</name>
    <dbReference type="NCBI Taxonomy" id="2840677"/>
    <lineage>
        <taxon>Bacteria</taxon>
        <taxon>Pseudomonadati</taxon>
        <taxon>Pseudomonadota</taxon>
        <taxon>Betaproteobacteria</taxon>
        <taxon>Burkholderiales</taxon>
        <taxon>Sutterellaceae</taxon>
        <taxon>Sutterellaceae incertae sedis</taxon>
        <taxon>Candidatus Aphodousia</taxon>
    </lineage>
</organism>
<dbReference type="InterPro" id="IPR019812">
    <property type="entry name" value="Hydgase_assmbl_chp_CS"/>
</dbReference>
<dbReference type="GO" id="GO:0051604">
    <property type="term" value="P:protein maturation"/>
    <property type="evidence" value="ECO:0007669"/>
    <property type="project" value="TreeGrafter"/>
</dbReference>
<proteinExistence type="inferred from homology"/>
<dbReference type="Gene3D" id="2.30.30.140">
    <property type="match status" value="1"/>
</dbReference>
<dbReference type="EMBL" id="DVMY01000043">
    <property type="protein sequence ID" value="HIU37095.1"/>
    <property type="molecule type" value="Genomic_DNA"/>
</dbReference>
<evidence type="ECO:0000313" key="3">
    <source>
        <dbReference type="Proteomes" id="UP000824083"/>
    </source>
</evidence>
<protein>
    <submittedName>
        <fullName evidence="2">HypC/HybG/HupF family hydrogenase formation chaperone</fullName>
    </submittedName>
</protein>
<evidence type="ECO:0000256" key="1">
    <source>
        <dbReference type="ARBA" id="ARBA00006018"/>
    </source>
</evidence>
<reference evidence="2" key="2">
    <citation type="journal article" date="2021" name="PeerJ">
        <title>Extensive microbial diversity within the chicken gut microbiome revealed by metagenomics and culture.</title>
        <authorList>
            <person name="Gilroy R."/>
            <person name="Ravi A."/>
            <person name="Getino M."/>
            <person name="Pursley I."/>
            <person name="Horton D.L."/>
            <person name="Alikhan N.F."/>
            <person name="Baker D."/>
            <person name="Gharbi K."/>
            <person name="Hall N."/>
            <person name="Watson M."/>
            <person name="Adriaenssens E.M."/>
            <person name="Foster-Nyarko E."/>
            <person name="Jarju S."/>
            <person name="Secka A."/>
            <person name="Antonio M."/>
            <person name="Oren A."/>
            <person name="Chaudhuri R.R."/>
            <person name="La Ragione R."/>
            <person name="Hildebrand F."/>
            <person name="Pallen M.J."/>
        </authorList>
    </citation>
    <scope>NUCLEOTIDE SEQUENCE</scope>
    <source>
        <strain evidence="2">7463</strain>
    </source>
</reference>
<dbReference type="PANTHER" id="PTHR35177:SF2">
    <property type="entry name" value="HYDROGENASE MATURATION FACTOR HYBG"/>
    <property type="match status" value="1"/>
</dbReference>
<comment type="similarity">
    <text evidence="1">Belongs to the HupF/HypC family.</text>
</comment>
<dbReference type="PANTHER" id="PTHR35177">
    <property type="entry name" value="HYDROGENASE MATURATION FACTOR HYBG"/>
    <property type="match status" value="1"/>
</dbReference>
<evidence type="ECO:0000313" key="2">
    <source>
        <dbReference type="EMBL" id="HIU37095.1"/>
    </source>
</evidence>
<dbReference type="PROSITE" id="PS01097">
    <property type="entry name" value="HUPF_HYPC"/>
    <property type="match status" value="1"/>
</dbReference>
<reference evidence="2" key="1">
    <citation type="submission" date="2020-10" db="EMBL/GenBank/DDBJ databases">
        <authorList>
            <person name="Gilroy R."/>
        </authorList>
    </citation>
    <scope>NUCLEOTIDE SEQUENCE</scope>
    <source>
        <strain evidence="2">7463</strain>
    </source>
</reference>
<dbReference type="GO" id="GO:0005506">
    <property type="term" value="F:iron ion binding"/>
    <property type="evidence" value="ECO:0007669"/>
    <property type="project" value="TreeGrafter"/>
</dbReference>
<dbReference type="Pfam" id="PF01455">
    <property type="entry name" value="HupF_HypC"/>
    <property type="match status" value="1"/>
</dbReference>
<comment type="caution">
    <text evidence="2">The sequence shown here is derived from an EMBL/GenBank/DDBJ whole genome shotgun (WGS) entry which is preliminary data.</text>
</comment>
<dbReference type="SUPFAM" id="SSF159127">
    <property type="entry name" value="HupF/HypC-like"/>
    <property type="match status" value="1"/>
</dbReference>
<dbReference type="AlphaFoldDB" id="A0A9D1IHN4"/>
<accession>A0A9D1IHN4</accession>
<dbReference type="NCBIfam" id="TIGR00074">
    <property type="entry name" value="hypC_hupF"/>
    <property type="match status" value="1"/>
</dbReference>
<name>A0A9D1IHN4_9BURK</name>